<reference evidence="1 2" key="1">
    <citation type="submission" date="2019-07" db="EMBL/GenBank/DDBJ databases">
        <title>Whole genome shotgun sequence of Cerasibacillus quisquiliarum NBRC 102429.</title>
        <authorList>
            <person name="Hosoyama A."/>
            <person name="Uohara A."/>
            <person name="Ohji S."/>
            <person name="Ichikawa N."/>
        </authorList>
    </citation>
    <scope>NUCLEOTIDE SEQUENCE [LARGE SCALE GENOMIC DNA]</scope>
    <source>
        <strain evidence="1 2">NBRC 102429</strain>
    </source>
</reference>
<evidence type="ECO:0000313" key="1">
    <source>
        <dbReference type="EMBL" id="GEN32507.1"/>
    </source>
</evidence>
<organism evidence="1 2">
    <name type="scientific">Cerasibacillus quisquiliarum</name>
    <dbReference type="NCBI Taxonomy" id="227865"/>
    <lineage>
        <taxon>Bacteria</taxon>
        <taxon>Bacillati</taxon>
        <taxon>Bacillota</taxon>
        <taxon>Bacilli</taxon>
        <taxon>Bacillales</taxon>
        <taxon>Bacillaceae</taxon>
        <taxon>Cerasibacillus</taxon>
    </lineage>
</organism>
<sequence>MVAKVGVSAQVGLGTSRTKTITMTWTIPKKSKYLLRAGSQWIKASGTEQCRNNGKIVSKKSVTGNWTYASWSDKVKK</sequence>
<dbReference type="Proteomes" id="UP000321491">
    <property type="component" value="Unassembled WGS sequence"/>
</dbReference>
<evidence type="ECO:0000313" key="2">
    <source>
        <dbReference type="Proteomes" id="UP000321491"/>
    </source>
</evidence>
<proteinExistence type="predicted"/>
<accession>A0A511V0R3</accession>
<gene>
    <name evidence="1" type="ORF">CQU01_27450</name>
</gene>
<dbReference type="EMBL" id="BJXW01000047">
    <property type="protein sequence ID" value="GEN32507.1"/>
    <property type="molecule type" value="Genomic_DNA"/>
</dbReference>
<comment type="caution">
    <text evidence="1">The sequence shown here is derived from an EMBL/GenBank/DDBJ whole genome shotgun (WGS) entry which is preliminary data.</text>
</comment>
<protein>
    <submittedName>
        <fullName evidence="1">Uncharacterized protein</fullName>
    </submittedName>
</protein>
<name>A0A511V0R3_9BACI</name>
<dbReference type="AlphaFoldDB" id="A0A511V0R3"/>
<keyword evidence="2" id="KW-1185">Reference proteome</keyword>